<dbReference type="Gene3D" id="3.40.50.300">
    <property type="entry name" value="P-loop containing nucleotide triphosphate hydrolases"/>
    <property type="match status" value="1"/>
</dbReference>
<dbReference type="GO" id="GO:0005524">
    <property type="term" value="F:ATP binding"/>
    <property type="evidence" value="ECO:0007669"/>
    <property type="project" value="UniProtKB-KW"/>
</dbReference>
<evidence type="ECO:0000313" key="2">
    <source>
        <dbReference type="Proteomes" id="UP000509568"/>
    </source>
</evidence>
<keyword evidence="1" id="KW-0067">ATP-binding</keyword>
<organism evidence="1 2">
    <name type="scientific">Pseudomonas eucalypticola</name>
    <dbReference type="NCBI Taxonomy" id="2599595"/>
    <lineage>
        <taxon>Bacteria</taxon>
        <taxon>Pseudomonadati</taxon>
        <taxon>Pseudomonadota</taxon>
        <taxon>Gammaproteobacteria</taxon>
        <taxon>Pseudomonadales</taxon>
        <taxon>Pseudomonadaceae</taxon>
        <taxon>Pseudomonas</taxon>
    </lineage>
</organism>
<dbReference type="AlphaFoldDB" id="A0A7D5D4H4"/>
<dbReference type="InterPro" id="IPR027417">
    <property type="entry name" value="P-loop_NTPase"/>
</dbReference>
<keyword evidence="2" id="KW-1185">Reference proteome</keyword>
<dbReference type="KEGG" id="pez:HWQ56_01820"/>
<dbReference type="SUPFAM" id="SSF52540">
    <property type="entry name" value="P-loop containing nucleoside triphosphate hydrolases"/>
    <property type="match status" value="1"/>
</dbReference>
<proteinExistence type="predicted"/>
<gene>
    <name evidence="1" type="ORF">HWQ56_01820</name>
</gene>
<accession>A0A7D5D4H4</accession>
<protein>
    <submittedName>
        <fullName evidence="1">ATP-binding protein</fullName>
    </submittedName>
</protein>
<name>A0A7D5D4H4_9PSED</name>
<evidence type="ECO:0000313" key="1">
    <source>
        <dbReference type="EMBL" id="QKZ02598.1"/>
    </source>
</evidence>
<sequence length="369" mass="40964">MNVKSTSTERALPSSEQFTYIIGNNGIGKSIALEKNAQNTSEHTNVVVISSGLSDRFKWGSKKKDRKGGGSYTYLGNRTVGNGVHMNTLAANAVLNYVICLEKQRDSVLKGLLQDIGFKSEVWIGPREVKKRKNDNHSQLAGTFVKAPLDLGFVERNRAILDHPLKPFELMLRKDDEVLPFSLFSSGEQNMVSTGLKILSHCAPNTHFYIDEPEISLHLEWQLAWPKTMQQIVANVLDCKFTVATHSPVIIASALKLGSACYNMAGESKIQKIEEISSNVENLIFEEFHTVTPNNKAIYEKYATVLNMALEHANTEIHSIQEVKNALTLLEEHTVSAAAMAGERAELRKSVEDFKIAIDTILQRVASHG</sequence>
<dbReference type="EMBL" id="CP056030">
    <property type="protein sequence ID" value="QKZ02598.1"/>
    <property type="molecule type" value="Genomic_DNA"/>
</dbReference>
<dbReference type="RefSeq" id="WP_176569649.1">
    <property type="nucleotide sequence ID" value="NZ_CP056030.1"/>
</dbReference>
<keyword evidence="1" id="KW-0547">Nucleotide-binding</keyword>
<reference evidence="1 2" key="1">
    <citation type="submission" date="2020-06" db="EMBL/GenBank/DDBJ databases">
        <title>Pseudomonas eucalypticola sp. nov., an endophyte of Eucalyptus dunnii leaves with biocontrol ability of eucalyptus leaf blight.</title>
        <authorList>
            <person name="Liu Y."/>
            <person name="Song Z."/>
            <person name="Zeng H."/>
            <person name="Lu M."/>
            <person name="Wang X."/>
            <person name="Lian X."/>
            <person name="Zhang Q."/>
        </authorList>
    </citation>
    <scope>NUCLEOTIDE SEQUENCE [LARGE SCALE GENOMIC DNA]</scope>
    <source>
        <strain evidence="1 2">NP-1</strain>
    </source>
</reference>
<dbReference type="Proteomes" id="UP000509568">
    <property type="component" value="Chromosome"/>
</dbReference>